<dbReference type="Proteomes" id="UP000005561">
    <property type="component" value="Unassembled WGS sequence"/>
</dbReference>
<dbReference type="Pfam" id="PF02920">
    <property type="entry name" value="Integrase_DNA"/>
    <property type="match status" value="1"/>
</dbReference>
<evidence type="ECO:0000259" key="7">
    <source>
        <dbReference type="PROSITE" id="PS51898"/>
    </source>
</evidence>
<evidence type="ECO:0000259" key="8">
    <source>
        <dbReference type="PROSITE" id="PS51900"/>
    </source>
</evidence>
<dbReference type="Gene3D" id="3.30.160.60">
    <property type="entry name" value="Classic Zinc Finger"/>
    <property type="match status" value="1"/>
</dbReference>
<dbReference type="Gene3D" id="1.10.150.130">
    <property type="match status" value="1"/>
</dbReference>
<dbReference type="OrthoDB" id="9803188at2"/>
<evidence type="ECO:0000313" key="9">
    <source>
        <dbReference type="EMBL" id="EET60899.1"/>
    </source>
</evidence>
<keyword evidence="3" id="KW-0229">DNA integration</keyword>
<feature type="domain" description="Tyr recombinase" evidence="7">
    <location>
        <begin position="179"/>
        <end position="411"/>
    </location>
</feature>
<dbReference type="EMBL" id="ACCL02000008">
    <property type="protein sequence ID" value="EET60899.1"/>
    <property type="molecule type" value="Genomic_DNA"/>
</dbReference>
<dbReference type="PROSITE" id="PS51900">
    <property type="entry name" value="CB"/>
    <property type="match status" value="1"/>
</dbReference>
<dbReference type="AlphaFoldDB" id="C6LEB6"/>
<evidence type="ECO:0000256" key="2">
    <source>
        <dbReference type="ARBA" id="ARBA00008857"/>
    </source>
</evidence>
<evidence type="ECO:0000256" key="1">
    <source>
        <dbReference type="ARBA" id="ARBA00003283"/>
    </source>
</evidence>
<dbReference type="PANTHER" id="PTHR30349">
    <property type="entry name" value="PHAGE INTEGRASE-RELATED"/>
    <property type="match status" value="1"/>
</dbReference>
<evidence type="ECO:0000256" key="5">
    <source>
        <dbReference type="ARBA" id="ARBA00023172"/>
    </source>
</evidence>
<dbReference type="InterPro" id="IPR011010">
    <property type="entry name" value="DNA_brk_join_enz"/>
</dbReference>
<dbReference type="PROSITE" id="PS51898">
    <property type="entry name" value="TYR_RECOMBINASE"/>
    <property type="match status" value="1"/>
</dbReference>
<dbReference type="Pfam" id="PF00589">
    <property type="entry name" value="Phage_integrase"/>
    <property type="match status" value="1"/>
</dbReference>
<dbReference type="GO" id="GO:0003677">
    <property type="term" value="F:DNA binding"/>
    <property type="evidence" value="ECO:0007669"/>
    <property type="project" value="UniProtKB-UniRule"/>
</dbReference>
<dbReference type="Pfam" id="PF14659">
    <property type="entry name" value="Phage_int_SAM_3"/>
    <property type="match status" value="1"/>
</dbReference>
<dbReference type="InterPro" id="IPR050090">
    <property type="entry name" value="Tyrosine_recombinase_XerCD"/>
</dbReference>
<sequence>MAKARKDNKGRALRKGESQRTEDMRYVYTYTDPFGRRKYIYATDLRTLREKENQLLKDQLDGLDVYAAGNADLNFVFDRYISTKTDLRKTTYTNYKYMYNHFVRDEFGKRKIAEIKYSDVLYFYYHLINEKKLQINTLETIHTVLHPTFQLAVRDDIIRTNPSDGVMAQIKKKPGRNHGVRHALTVEQQRAFMNYTANNPIFCHWTPLFTVLLGTGGRIGEIIGLRWQDLDFENRTISINHSVVYYAQEGAKTRKSVFQVSLPKTEAGIRTIPMLDAVYDAFKEEYEVQKENGFNSTEIDGMTGFVFCNRFGNVHNPQTVNRTIKRILESYNAEEVLKAKKEKRQPVILPHFSCHHLRHTFCTRFCEQETNIKVIQSIMRHANIETTMDIYAEVTDMKKVESMKHLSEKYDVF</sequence>
<reference evidence="9" key="1">
    <citation type="submission" date="2009-07" db="EMBL/GenBank/DDBJ databases">
        <authorList>
            <person name="Weinstock G."/>
            <person name="Sodergren E."/>
            <person name="Clifton S."/>
            <person name="Fulton L."/>
            <person name="Fulton B."/>
            <person name="Courtney L."/>
            <person name="Fronick C."/>
            <person name="Harrison M."/>
            <person name="Strong C."/>
            <person name="Farmer C."/>
            <person name="Delahaunty K."/>
            <person name="Markovic C."/>
            <person name="Hall O."/>
            <person name="Minx P."/>
            <person name="Tomlinson C."/>
            <person name="Mitreva M."/>
            <person name="Nelson J."/>
            <person name="Hou S."/>
            <person name="Wollam A."/>
            <person name="Pepin K.H."/>
            <person name="Johnson M."/>
            <person name="Bhonagiri V."/>
            <person name="Nash W.E."/>
            <person name="Warren W."/>
            <person name="Chinwalla A."/>
            <person name="Mardis E.R."/>
            <person name="Wilson R.K."/>
        </authorList>
    </citation>
    <scope>NUCLEOTIDE SEQUENCE [LARGE SCALE GENOMIC DNA]</scope>
    <source>
        <strain evidence="9">DSM 14469</strain>
    </source>
</reference>
<evidence type="ECO:0000256" key="4">
    <source>
        <dbReference type="ARBA" id="ARBA00023125"/>
    </source>
</evidence>
<comment type="similarity">
    <text evidence="2">Belongs to the 'phage' integrase family.</text>
</comment>
<dbReference type="InterPro" id="IPR013762">
    <property type="entry name" value="Integrase-like_cat_sf"/>
</dbReference>
<comment type="function">
    <text evidence="1">Site-specific tyrosine recombinase, which acts by catalyzing the cutting and rejoining of the recombining DNA molecules.</text>
</comment>
<accession>C6LEB6</accession>
<dbReference type="STRING" id="168384.SAMN05660368_00416"/>
<keyword evidence="10" id="KW-1185">Reference proteome</keyword>
<gene>
    <name evidence="9" type="ORF">BRYFOR_06965</name>
</gene>
<dbReference type="InterPro" id="IPR044068">
    <property type="entry name" value="CB"/>
</dbReference>
<name>C6LEB6_9FIRM</name>
<evidence type="ECO:0000313" key="10">
    <source>
        <dbReference type="Proteomes" id="UP000005561"/>
    </source>
</evidence>
<dbReference type="InterPro" id="IPR004191">
    <property type="entry name" value="Integrase_Tn916-type_DNA-bd_N"/>
</dbReference>
<keyword evidence="4 6" id="KW-0238">DNA-binding</keyword>
<dbReference type="GO" id="GO:0008907">
    <property type="term" value="F:integrase activity"/>
    <property type="evidence" value="ECO:0007669"/>
    <property type="project" value="InterPro"/>
</dbReference>
<proteinExistence type="inferred from homology"/>
<dbReference type="eggNOG" id="COG0582">
    <property type="taxonomic scope" value="Bacteria"/>
</dbReference>
<organism evidence="9 10">
    <name type="scientific">Marvinbryantia formatexigens DSM 14469</name>
    <dbReference type="NCBI Taxonomy" id="478749"/>
    <lineage>
        <taxon>Bacteria</taxon>
        <taxon>Bacillati</taxon>
        <taxon>Bacillota</taxon>
        <taxon>Clostridia</taxon>
        <taxon>Lachnospirales</taxon>
        <taxon>Lachnospiraceae</taxon>
        <taxon>Marvinbryantia</taxon>
    </lineage>
</organism>
<evidence type="ECO:0000256" key="6">
    <source>
        <dbReference type="PROSITE-ProRule" id="PRU01248"/>
    </source>
</evidence>
<keyword evidence="5" id="KW-0233">DNA recombination</keyword>
<dbReference type="PANTHER" id="PTHR30349:SF41">
    <property type="entry name" value="INTEGRASE_RECOMBINASE PROTEIN MJ0367-RELATED"/>
    <property type="match status" value="1"/>
</dbReference>
<dbReference type="Gene3D" id="1.10.443.10">
    <property type="entry name" value="Intergrase catalytic core"/>
    <property type="match status" value="1"/>
</dbReference>
<dbReference type="CDD" id="cd01189">
    <property type="entry name" value="INT_ICEBs1_C_like"/>
    <property type="match status" value="1"/>
</dbReference>
<protein>
    <submittedName>
        <fullName evidence="9">Site-specific recombinase, phage integrase family</fullName>
    </submittedName>
</protein>
<dbReference type="InterPro" id="IPR010998">
    <property type="entry name" value="Integrase_recombinase_N"/>
</dbReference>
<dbReference type="SUPFAM" id="SSF56349">
    <property type="entry name" value="DNA breaking-rejoining enzymes"/>
    <property type="match status" value="1"/>
</dbReference>
<evidence type="ECO:0000256" key="3">
    <source>
        <dbReference type="ARBA" id="ARBA00022908"/>
    </source>
</evidence>
<dbReference type="GO" id="GO:0006310">
    <property type="term" value="P:DNA recombination"/>
    <property type="evidence" value="ECO:0007669"/>
    <property type="project" value="UniProtKB-KW"/>
</dbReference>
<feature type="domain" description="Core-binding (CB)" evidence="8">
    <location>
        <begin position="71"/>
        <end position="153"/>
    </location>
</feature>
<dbReference type="InterPro" id="IPR004107">
    <property type="entry name" value="Integrase_SAM-like_N"/>
</dbReference>
<dbReference type="RefSeq" id="WP_006861759.1">
    <property type="nucleotide sequence ID" value="NZ_ACCL02000008.1"/>
</dbReference>
<dbReference type="InterPro" id="IPR002104">
    <property type="entry name" value="Integrase_catalytic"/>
</dbReference>
<comment type="caution">
    <text evidence="9">The sequence shown here is derived from an EMBL/GenBank/DDBJ whole genome shotgun (WGS) entry which is preliminary data.</text>
</comment>
<dbReference type="SUPFAM" id="SSF54171">
    <property type="entry name" value="DNA-binding domain"/>
    <property type="match status" value="1"/>
</dbReference>
<dbReference type="InterPro" id="IPR016177">
    <property type="entry name" value="DNA-bd_dom_sf"/>
</dbReference>